<accession>A0A6S7F038</accession>
<sequence length="80" mass="8538">MPKHYSHTDADKLRRGQPTADAPPGGPENPDPDTNSGYPAGGKELPEGKDAYGRDRKTQEQAGKTRPEGSPPGRRATASR</sequence>
<reference evidence="2 3" key="1">
    <citation type="submission" date="2020-04" db="EMBL/GenBank/DDBJ databases">
        <authorList>
            <person name="De Canck E."/>
        </authorList>
    </citation>
    <scope>NUCLEOTIDE SEQUENCE [LARGE SCALE GENOMIC DNA]</scope>
    <source>
        <strain evidence="2 3">LMG 6000</strain>
    </source>
</reference>
<dbReference type="EMBL" id="CADILH010000003">
    <property type="protein sequence ID" value="CAB3931672.1"/>
    <property type="molecule type" value="Genomic_DNA"/>
</dbReference>
<feature type="compositionally biased region" description="Basic and acidic residues" evidence="1">
    <location>
        <begin position="44"/>
        <end position="67"/>
    </location>
</feature>
<evidence type="ECO:0000313" key="2">
    <source>
        <dbReference type="EMBL" id="CAB3931672.1"/>
    </source>
</evidence>
<evidence type="ECO:0000256" key="1">
    <source>
        <dbReference type="SAM" id="MobiDB-lite"/>
    </source>
</evidence>
<proteinExistence type="predicted"/>
<dbReference type="AlphaFoldDB" id="A0A6S7F038"/>
<organism evidence="2 3">
    <name type="scientific">Achromobacter insolitus</name>
    <dbReference type="NCBI Taxonomy" id="217204"/>
    <lineage>
        <taxon>Bacteria</taxon>
        <taxon>Pseudomonadati</taxon>
        <taxon>Pseudomonadota</taxon>
        <taxon>Betaproteobacteria</taxon>
        <taxon>Burkholderiales</taxon>
        <taxon>Alcaligenaceae</taxon>
        <taxon>Achromobacter</taxon>
    </lineage>
</organism>
<keyword evidence="3" id="KW-1185">Reference proteome</keyword>
<feature type="compositionally biased region" description="Basic and acidic residues" evidence="1">
    <location>
        <begin position="1"/>
        <end position="14"/>
    </location>
</feature>
<feature type="region of interest" description="Disordered" evidence="1">
    <location>
        <begin position="1"/>
        <end position="80"/>
    </location>
</feature>
<gene>
    <name evidence="2" type="ORF">LMG6000_02271</name>
</gene>
<name>A0A6S7F038_9BURK</name>
<dbReference type="Proteomes" id="UP000494183">
    <property type="component" value="Unassembled WGS sequence"/>
</dbReference>
<evidence type="ECO:0000313" key="3">
    <source>
        <dbReference type="Proteomes" id="UP000494183"/>
    </source>
</evidence>
<protein>
    <submittedName>
        <fullName evidence="2">Uncharacterized protein</fullName>
    </submittedName>
</protein>